<dbReference type="Gene3D" id="3.40.190.10">
    <property type="entry name" value="Periplasmic binding protein-like II"/>
    <property type="match status" value="1"/>
</dbReference>
<dbReference type="CDD" id="cd07012">
    <property type="entry name" value="PBP2_Bug_TTT"/>
    <property type="match status" value="1"/>
</dbReference>
<dbReference type="EMBL" id="NKDB02000006">
    <property type="protein sequence ID" value="RKJ94135.1"/>
    <property type="molecule type" value="Genomic_DNA"/>
</dbReference>
<dbReference type="RefSeq" id="WP_094437309.1">
    <property type="nucleotide sequence ID" value="NZ_NKDB02000006.1"/>
</dbReference>
<accession>A0A420K799</accession>
<evidence type="ECO:0000313" key="3">
    <source>
        <dbReference type="EMBL" id="RKJ94135.1"/>
    </source>
</evidence>
<dbReference type="PIRSF" id="PIRSF017082">
    <property type="entry name" value="YflP"/>
    <property type="match status" value="1"/>
</dbReference>
<keyword evidence="2" id="KW-0732">Signal</keyword>
<dbReference type="Pfam" id="PF03401">
    <property type="entry name" value="TctC"/>
    <property type="match status" value="1"/>
</dbReference>
<dbReference type="AlphaFoldDB" id="A0A420K799"/>
<comment type="caution">
    <text evidence="3">The sequence shown here is derived from an EMBL/GenBank/DDBJ whole genome shotgun (WGS) entry which is preliminary data.</text>
</comment>
<name>A0A420K799_9BURK</name>
<dbReference type="PANTHER" id="PTHR42928">
    <property type="entry name" value="TRICARBOXYLATE-BINDING PROTEIN"/>
    <property type="match status" value="1"/>
</dbReference>
<dbReference type="Gene3D" id="3.40.190.150">
    <property type="entry name" value="Bordetella uptake gene, domain 1"/>
    <property type="match status" value="1"/>
</dbReference>
<sequence>MQWISLVAAVGLCVAQGAASAQAWPAKPVKMIIPLAAGGATDKAARLVAQRLSVALGQQVVAENVTGASGSIALQRLAQAEPDGYTLGATANSLHTIAPHMGKLPYDAFSAFSFVGTYAAFDYVLITAPDAPYKNVAELVERARKNPGTVSYGSSGVGTGNHLAAALFGQLAQADLNSIPYRGGSPAILDVMAGRTDFMFDVVGGAIAQIEGGKVKALGVSGVKRHALLPGVPPIADSVPGYESGGWFALIGPARLPPAIVQRLNTELNRIQASAEFREQLAALGYEPLPGTPADAEKRLKAETLKWGEVIGKLPCTAVPERCATTQ</sequence>
<evidence type="ECO:0000256" key="1">
    <source>
        <dbReference type="ARBA" id="ARBA00006987"/>
    </source>
</evidence>
<dbReference type="PANTHER" id="PTHR42928:SF5">
    <property type="entry name" value="BLR1237 PROTEIN"/>
    <property type="match status" value="1"/>
</dbReference>
<evidence type="ECO:0000313" key="4">
    <source>
        <dbReference type="Proteomes" id="UP000216225"/>
    </source>
</evidence>
<comment type="similarity">
    <text evidence="1">Belongs to the UPF0065 (bug) family.</text>
</comment>
<dbReference type="Proteomes" id="UP000216225">
    <property type="component" value="Unassembled WGS sequence"/>
</dbReference>
<reference evidence="3 4" key="1">
    <citation type="submission" date="2018-09" db="EMBL/GenBank/DDBJ databases">
        <title>Genome comparison of Alicycliphilus sp. BQ1, a polyurethanolytic bacterium, with its closest phylogenetic relatives Alicycliphilus denitrificans BC and K601, unable to attack polyurethane.</title>
        <authorList>
            <person name="Loza-Tavera H."/>
            <person name="Lozano L."/>
            <person name="Cevallos M."/>
            <person name="Maya-Lucas O."/>
            <person name="Garcia-Mena J."/>
            <person name="Hernandez J."/>
        </authorList>
    </citation>
    <scope>NUCLEOTIDE SEQUENCE [LARGE SCALE GENOMIC DNA]</scope>
    <source>
        <strain evidence="3 4">BQ1</strain>
    </source>
</reference>
<feature type="chain" id="PRO_5019346132" evidence="2">
    <location>
        <begin position="24"/>
        <end position="327"/>
    </location>
</feature>
<organism evidence="3 4">
    <name type="scientific">Alicycliphilus denitrificans</name>
    <dbReference type="NCBI Taxonomy" id="179636"/>
    <lineage>
        <taxon>Bacteria</taxon>
        <taxon>Pseudomonadati</taxon>
        <taxon>Pseudomonadota</taxon>
        <taxon>Betaproteobacteria</taxon>
        <taxon>Burkholderiales</taxon>
        <taxon>Comamonadaceae</taxon>
        <taxon>Alicycliphilus</taxon>
    </lineage>
</organism>
<protein>
    <submittedName>
        <fullName evidence="3">Tripartite tricarboxylate transporter substrate binding protein</fullName>
    </submittedName>
</protein>
<dbReference type="InterPro" id="IPR042100">
    <property type="entry name" value="Bug_dom1"/>
</dbReference>
<evidence type="ECO:0000256" key="2">
    <source>
        <dbReference type="SAM" id="SignalP"/>
    </source>
</evidence>
<proteinExistence type="inferred from homology"/>
<dbReference type="SUPFAM" id="SSF53850">
    <property type="entry name" value="Periplasmic binding protein-like II"/>
    <property type="match status" value="1"/>
</dbReference>
<feature type="signal peptide" evidence="2">
    <location>
        <begin position="1"/>
        <end position="23"/>
    </location>
</feature>
<dbReference type="InterPro" id="IPR005064">
    <property type="entry name" value="BUG"/>
</dbReference>
<gene>
    <name evidence="3" type="ORF">CE154_020745</name>
</gene>